<feature type="compositionally biased region" description="Basic and acidic residues" evidence="5">
    <location>
        <begin position="183"/>
        <end position="194"/>
    </location>
</feature>
<feature type="region of interest" description="Disordered" evidence="5">
    <location>
        <begin position="88"/>
        <end position="200"/>
    </location>
</feature>
<feature type="domain" description="L1 transposable element dsRBD-like" evidence="7">
    <location>
        <begin position="211"/>
        <end position="275"/>
    </location>
</feature>
<evidence type="ECO:0000256" key="4">
    <source>
        <dbReference type="ARBA" id="ARBA00080263"/>
    </source>
</evidence>
<dbReference type="EMBL" id="KJ994288">
    <property type="protein sequence ID" value="AIN80959.1"/>
    <property type="molecule type" value="Genomic_DNA"/>
</dbReference>
<dbReference type="FunFam" id="3.30.250.20:FF:000002">
    <property type="entry name" value="LINE1 type transposase domain containing 1"/>
    <property type="match status" value="2"/>
</dbReference>
<dbReference type="InterPro" id="IPR042566">
    <property type="entry name" value="L1_C"/>
</dbReference>
<dbReference type="InterPro" id="IPR043636">
    <property type="entry name" value="L1_RRM_dom"/>
</dbReference>
<feature type="domain" description="L1 transposable element RRM" evidence="6">
    <location>
        <begin position="683"/>
        <end position="777"/>
    </location>
</feature>
<organism evidence="8">
    <name type="scientific">Mus musculus domesticus</name>
    <name type="common">western European house mouse</name>
    <dbReference type="NCBI Taxonomy" id="10092"/>
    <lineage>
        <taxon>Eukaryota</taxon>
        <taxon>Metazoa</taxon>
        <taxon>Chordata</taxon>
        <taxon>Craniata</taxon>
        <taxon>Vertebrata</taxon>
        <taxon>Euteleostomi</taxon>
        <taxon>Mammalia</taxon>
        <taxon>Eutheria</taxon>
        <taxon>Euarchontoglires</taxon>
        <taxon>Glires</taxon>
        <taxon>Rodentia</taxon>
        <taxon>Myomorpha</taxon>
        <taxon>Muroidea</taxon>
        <taxon>Muridae</taxon>
        <taxon>Murinae</taxon>
        <taxon>Mus</taxon>
        <taxon>Mus</taxon>
    </lineage>
</organism>
<dbReference type="InterPro" id="IPR035300">
    <property type="entry name" value="L1_dsRBD"/>
</dbReference>
<feature type="domain" description="L1 transposable element dsRBD-like" evidence="7">
    <location>
        <begin position="782"/>
        <end position="843"/>
    </location>
</feature>
<dbReference type="Pfam" id="PF17490">
    <property type="entry name" value="Tnp_22_dsRBD"/>
    <property type="match status" value="2"/>
</dbReference>
<feature type="compositionally biased region" description="Basic and acidic residues" evidence="5">
    <location>
        <begin position="11"/>
        <end position="27"/>
    </location>
</feature>
<evidence type="ECO:0000313" key="8">
    <source>
        <dbReference type="EMBL" id="AIN80959.1"/>
    </source>
</evidence>
<evidence type="ECO:0000256" key="1">
    <source>
        <dbReference type="ARBA" id="ARBA00022553"/>
    </source>
</evidence>
<feature type="region of interest" description="Disordered" evidence="5">
    <location>
        <begin position="1"/>
        <end position="29"/>
    </location>
</feature>
<protein>
    <recommendedName>
        <fullName evidence="3">LINE-1 type transposase domain-containing protein 1</fullName>
    </recommendedName>
    <alternativeName>
        <fullName evidence="4">ES cell-associated protein 11</fullName>
    </alternativeName>
</protein>
<feature type="compositionally biased region" description="Acidic residues" evidence="5">
    <location>
        <begin position="347"/>
        <end position="424"/>
    </location>
</feature>
<accession>A0A088QCK4</accession>
<evidence type="ECO:0000259" key="6">
    <source>
        <dbReference type="Pfam" id="PF02994"/>
    </source>
</evidence>
<dbReference type="InterPro" id="IPR004244">
    <property type="entry name" value="Transposase_22"/>
</dbReference>
<feature type="compositionally biased region" description="Basic and acidic residues" evidence="5">
    <location>
        <begin position="143"/>
        <end position="158"/>
    </location>
</feature>
<dbReference type="Gene3D" id="3.30.250.20">
    <property type="entry name" value="L1 transposable element, C-terminal domain"/>
    <property type="match status" value="2"/>
</dbReference>
<evidence type="ECO:0000256" key="2">
    <source>
        <dbReference type="ARBA" id="ARBA00061640"/>
    </source>
</evidence>
<reference evidence="8" key="1">
    <citation type="journal article" date="2014" name="PLoS Genet.">
        <title>Positive Selection and Multiple Losses of the LINE-1-Derived L1TD1 Gene in Mammals Suggest a Dual Role in Genome Defense and Pluripotency.</title>
        <authorList>
            <person name="McLaughlin R.N.Jr."/>
            <person name="Young J.M."/>
            <person name="Yang L."/>
            <person name="Neme R."/>
            <person name="Wichman H.A."/>
            <person name="Malik H.S."/>
        </authorList>
    </citation>
    <scope>NUCLEOTIDE SEQUENCE</scope>
</reference>
<evidence type="ECO:0000256" key="5">
    <source>
        <dbReference type="SAM" id="MobiDB-lite"/>
    </source>
</evidence>
<evidence type="ECO:0000256" key="3">
    <source>
        <dbReference type="ARBA" id="ARBA00073056"/>
    </source>
</evidence>
<dbReference type="Pfam" id="PF02994">
    <property type="entry name" value="Transposase_22"/>
    <property type="match status" value="1"/>
</dbReference>
<dbReference type="FunFam" id="3.30.70.1820:FF:000002">
    <property type="entry name" value="LINE-1 retrotransposable element ORF1 protein"/>
    <property type="match status" value="1"/>
</dbReference>
<dbReference type="AlphaFoldDB" id="A0A088QCK4"/>
<comment type="similarity">
    <text evidence="2">Belongs to the transposase 22 family.</text>
</comment>
<dbReference type="Gene3D" id="3.30.70.1820">
    <property type="entry name" value="L1 transposable element, RRM domain"/>
    <property type="match status" value="1"/>
</dbReference>
<feature type="region of interest" description="Disordered" evidence="5">
    <location>
        <begin position="340"/>
        <end position="431"/>
    </location>
</feature>
<dbReference type="PANTHER" id="PTHR11505">
    <property type="entry name" value="L1 TRANSPOSABLE ELEMENT-RELATED"/>
    <property type="match status" value="1"/>
</dbReference>
<keyword evidence="1" id="KW-0597">Phosphoprotein</keyword>
<sequence length="846" mass="95399">MSGVQSKAARLQKERKEKLSADRERKTATSLCLKHSEVPASMMKQFNALMEMQEVMFAEMRETYKNDIKEMLLKRTAPWVKHLEERIGQQEGDAISERPKPGEKVEELSSGTDEDTENLTVRSKKGKQDKAKPLNSSHVLKSSLEREGEALHGEHGRCGESSNLVDWKNANEKPAREPSCQSEENRLKAPKESPPEGGAGATLRLAADFSAATLDVGRQWSQVFRLLKEKELEPELQCSVKLAFKCDGEANVFSDLHSLRQFTSRKPFLRELLKDVFPQNEGGKRNELRERLGKTLGDTKHEARRIASDSLSFLFIKEVEVASPEVKTYKEETLDWKNKGTLKKQEGEEEEISETQGEETSEGETSELGEEEGSESEEEEESSESEEESSESGEEEEDSGEEEEEEEKREEEEREEEEEEEENSEMGKKEVASIRSEVLGSAFQGLVVAGECGVGKITRSAEEIGFISLVVDSESEEEVNRKTASQTKETFHGLKELAFSYLVWDSKKKKLVRCQEGGAAAASTQRIGMPCLTLYLTSPSESLGAGSDGPKSHSCTKLSALSQVTPLLTNIEKGRYKVPQTEEPTAKEADLILETEENFRRGVISVIRQMQREVDKIKNIYVSDVLNMKSALDDLNSLACTIEARVSEQEDAVEGLTKDTMQLAREIVDKERLREREDRFRSSNIRVIGIPEKENRENGAVDIIKEVIEENFAELEDQSLEIVSAHRVPNSVDEHRLTPRHILVKFGSASDKQRVLKASRAKQEITYRGSKIRLTADLSPGTIDARSQWCGIIKILQDEGFQPRILYPAKLAFDFKGKTKIFFDIEEFKKFISDIPYLKDLLNNIH</sequence>
<feature type="compositionally biased region" description="Basic and acidic residues" evidence="5">
    <location>
        <begin position="95"/>
        <end position="107"/>
    </location>
</feature>
<name>A0A088QCK4_MOUSE</name>
<gene>
    <name evidence="8" type="primary">L1TD1</name>
</gene>
<proteinExistence type="inferred from homology"/>
<evidence type="ECO:0000259" key="7">
    <source>
        <dbReference type="Pfam" id="PF17490"/>
    </source>
</evidence>